<dbReference type="Gene3D" id="1.10.10.10">
    <property type="entry name" value="Winged helix-like DNA-binding domain superfamily/Winged helix DNA-binding domain"/>
    <property type="match status" value="1"/>
</dbReference>
<dbReference type="EMBL" id="JAJNBZ010000045">
    <property type="protein sequence ID" value="MCE5173271.1"/>
    <property type="molecule type" value="Genomic_DNA"/>
</dbReference>
<dbReference type="SUPFAM" id="SSF46785">
    <property type="entry name" value="Winged helix' DNA-binding domain"/>
    <property type="match status" value="1"/>
</dbReference>
<name>A0ABS8YSB8_9BACL</name>
<organism evidence="1 2">
    <name type="scientific">Paenibacillus profundus</name>
    <dbReference type="NCBI Taxonomy" id="1173085"/>
    <lineage>
        <taxon>Bacteria</taxon>
        <taxon>Bacillati</taxon>
        <taxon>Bacillota</taxon>
        <taxon>Bacilli</taxon>
        <taxon>Bacillales</taxon>
        <taxon>Paenibacillaceae</taxon>
        <taxon>Paenibacillus</taxon>
    </lineage>
</organism>
<accession>A0ABS8YSB8</accession>
<dbReference type="InterPro" id="IPR036388">
    <property type="entry name" value="WH-like_DNA-bd_sf"/>
</dbReference>
<gene>
    <name evidence="1" type="ORF">LQV63_28860</name>
</gene>
<keyword evidence="2" id="KW-1185">Reference proteome</keyword>
<proteinExistence type="predicted"/>
<evidence type="ECO:0000313" key="2">
    <source>
        <dbReference type="Proteomes" id="UP001199916"/>
    </source>
</evidence>
<reference evidence="1 2" key="1">
    <citation type="submission" date="2021-11" db="EMBL/GenBank/DDBJ databases">
        <title>Draft genome sequence of Paenibacillus profundus YoMME, a new Gram-positive bacteria with exoelectrogenic properties.</title>
        <authorList>
            <person name="Hubenova Y."/>
            <person name="Hubenova E."/>
            <person name="Manasiev Y."/>
            <person name="Peykov S."/>
            <person name="Mitov M."/>
        </authorList>
    </citation>
    <scope>NUCLEOTIDE SEQUENCE [LARGE SCALE GENOMIC DNA]</scope>
    <source>
        <strain evidence="1 2">YoMME</strain>
    </source>
</reference>
<dbReference type="InterPro" id="IPR036390">
    <property type="entry name" value="WH_DNA-bd_sf"/>
</dbReference>
<evidence type="ECO:0000313" key="1">
    <source>
        <dbReference type="EMBL" id="MCE5173271.1"/>
    </source>
</evidence>
<dbReference type="RefSeq" id="WP_019419526.1">
    <property type="nucleotide sequence ID" value="NZ_JAJNBZ010000045.1"/>
</dbReference>
<comment type="caution">
    <text evidence="1">The sequence shown here is derived from an EMBL/GenBank/DDBJ whole genome shotgun (WGS) entry which is preliminary data.</text>
</comment>
<protein>
    <recommendedName>
        <fullName evidence="3">PadR family transcriptional regulator</fullName>
    </recommendedName>
</protein>
<dbReference type="Proteomes" id="UP001199916">
    <property type="component" value="Unassembled WGS sequence"/>
</dbReference>
<evidence type="ECO:0008006" key="3">
    <source>
        <dbReference type="Google" id="ProtNLM"/>
    </source>
</evidence>
<sequence length="92" mass="10655">MHSDFENSFTRIHLLYHANQHAITPEEIQPEINSHGYQFSPQQVKLELDHLTSEGYLTSKGSLYDITLSGKDELRSVQQHLETLYQEVAKNK</sequence>